<accession>A0ABV5KCW0</accession>
<comment type="caution">
    <text evidence="5">The sequence shown here is derived from an EMBL/GenBank/DDBJ whole genome shotgun (WGS) entry which is preliminary data.</text>
</comment>
<name>A0ABV5KCW0_9ACTN</name>
<dbReference type="PROSITE" id="PS00211">
    <property type="entry name" value="ABC_TRANSPORTER_1"/>
    <property type="match status" value="1"/>
</dbReference>
<keyword evidence="3 5" id="KW-0067">ATP-binding</keyword>
<dbReference type="InterPro" id="IPR003439">
    <property type="entry name" value="ABC_transporter-like_ATP-bd"/>
</dbReference>
<sequence>MSPVLSLRDATLALGGRELWRGLDLDVEPGTFVTVLGPNGSGKSSLLKVVLGLRGLTGGTARVGGRAVRRGDRRVGYVPQHQGYDTDTPLRGRDLVQLGVDGHRWGLPSWRRSDVVADRLQQVEAEHLGGVRLGRMSGGEQQRVRIAQALATDPTLLLCDEPLLSLDPRHQARVVDLLDRRRREHGTAVVFVTHEINPVLGVTDLVLYLRNGRFVLGTPDEVLRSDVLTSLYGAPVEVVRRRDRIAVLCDCGPEELAG</sequence>
<dbReference type="Proteomes" id="UP001589750">
    <property type="component" value="Unassembled WGS sequence"/>
</dbReference>
<evidence type="ECO:0000256" key="2">
    <source>
        <dbReference type="ARBA" id="ARBA00022741"/>
    </source>
</evidence>
<keyword evidence="6" id="KW-1185">Reference proteome</keyword>
<keyword evidence="2" id="KW-0547">Nucleotide-binding</keyword>
<evidence type="ECO:0000259" key="4">
    <source>
        <dbReference type="PROSITE" id="PS50893"/>
    </source>
</evidence>
<evidence type="ECO:0000256" key="3">
    <source>
        <dbReference type="ARBA" id="ARBA00022840"/>
    </source>
</evidence>
<dbReference type="InterPro" id="IPR017871">
    <property type="entry name" value="ABC_transporter-like_CS"/>
</dbReference>
<dbReference type="InterPro" id="IPR003593">
    <property type="entry name" value="AAA+_ATPase"/>
</dbReference>
<dbReference type="GO" id="GO:0005524">
    <property type="term" value="F:ATP binding"/>
    <property type="evidence" value="ECO:0007669"/>
    <property type="project" value="UniProtKB-KW"/>
</dbReference>
<dbReference type="InterPro" id="IPR050153">
    <property type="entry name" value="Metal_Ion_Import_ABC"/>
</dbReference>
<feature type="domain" description="ABC transporter" evidence="4">
    <location>
        <begin position="5"/>
        <end position="236"/>
    </location>
</feature>
<reference evidence="5 6" key="1">
    <citation type="submission" date="2024-09" db="EMBL/GenBank/DDBJ databases">
        <authorList>
            <person name="Sun Q."/>
            <person name="Mori K."/>
        </authorList>
    </citation>
    <scope>NUCLEOTIDE SEQUENCE [LARGE SCALE GENOMIC DNA]</scope>
    <source>
        <strain evidence="5 6">JCM 9626</strain>
    </source>
</reference>
<dbReference type="SMART" id="SM00382">
    <property type="entry name" value="AAA"/>
    <property type="match status" value="1"/>
</dbReference>
<keyword evidence="1" id="KW-0813">Transport</keyword>
<dbReference type="SUPFAM" id="SSF52540">
    <property type="entry name" value="P-loop containing nucleoside triphosphate hydrolases"/>
    <property type="match status" value="1"/>
</dbReference>
<dbReference type="PROSITE" id="PS50893">
    <property type="entry name" value="ABC_TRANSPORTER_2"/>
    <property type="match status" value="1"/>
</dbReference>
<dbReference type="PANTHER" id="PTHR42734">
    <property type="entry name" value="METAL TRANSPORT SYSTEM ATP-BINDING PROTEIN TM_0124-RELATED"/>
    <property type="match status" value="1"/>
</dbReference>
<proteinExistence type="predicted"/>
<evidence type="ECO:0000313" key="5">
    <source>
        <dbReference type="EMBL" id="MFB9314583.1"/>
    </source>
</evidence>
<gene>
    <name evidence="5" type="ORF">ACFFRI_16115</name>
</gene>
<dbReference type="RefSeq" id="WP_140011152.1">
    <property type="nucleotide sequence ID" value="NZ_JBHMDG010000022.1"/>
</dbReference>
<dbReference type="Pfam" id="PF00005">
    <property type="entry name" value="ABC_tran"/>
    <property type="match status" value="1"/>
</dbReference>
<evidence type="ECO:0000313" key="6">
    <source>
        <dbReference type="Proteomes" id="UP001589750"/>
    </source>
</evidence>
<dbReference type="Gene3D" id="3.40.50.300">
    <property type="entry name" value="P-loop containing nucleotide triphosphate hydrolases"/>
    <property type="match status" value="1"/>
</dbReference>
<protein>
    <submittedName>
        <fullName evidence="5">Metal ABC transporter ATP-binding protein</fullName>
    </submittedName>
</protein>
<dbReference type="InterPro" id="IPR027417">
    <property type="entry name" value="P-loop_NTPase"/>
</dbReference>
<evidence type="ECO:0000256" key="1">
    <source>
        <dbReference type="ARBA" id="ARBA00022448"/>
    </source>
</evidence>
<dbReference type="EMBL" id="JBHMDG010000022">
    <property type="protein sequence ID" value="MFB9314583.1"/>
    <property type="molecule type" value="Genomic_DNA"/>
</dbReference>
<organism evidence="5 6">
    <name type="scientific">Nocardioides plantarum</name>
    <dbReference type="NCBI Taxonomy" id="29299"/>
    <lineage>
        <taxon>Bacteria</taxon>
        <taxon>Bacillati</taxon>
        <taxon>Actinomycetota</taxon>
        <taxon>Actinomycetes</taxon>
        <taxon>Propionibacteriales</taxon>
        <taxon>Nocardioidaceae</taxon>
        <taxon>Nocardioides</taxon>
    </lineage>
</organism>